<evidence type="ECO:0000256" key="1">
    <source>
        <dbReference type="ARBA" id="ARBA00009787"/>
    </source>
</evidence>
<proteinExistence type="inferred from homology"/>
<organism evidence="3 4">
    <name type="scientific">Desulfamplus magnetovallimortis</name>
    <dbReference type="NCBI Taxonomy" id="1246637"/>
    <lineage>
        <taxon>Bacteria</taxon>
        <taxon>Pseudomonadati</taxon>
        <taxon>Thermodesulfobacteriota</taxon>
        <taxon>Desulfobacteria</taxon>
        <taxon>Desulfobacterales</taxon>
        <taxon>Desulfobacteraceae</taxon>
        <taxon>Desulfamplus</taxon>
    </lineage>
</organism>
<comment type="similarity">
    <text evidence="1">Belongs to the Rpn/YhgA-like nuclease family.</text>
</comment>
<dbReference type="EMBL" id="FWEV01000053">
    <property type="protein sequence ID" value="SLM28686.1"/>
    <property type="molecule type" value="Genomic_DNA"/>
</dbReference>
<dbReference type="Pfam" id="PF04754">
    <property type="entry name" value="Transposase_31"/>
    <property type="match status" value="1"/>
</dbReference>
<evidence type="ECO:0000259" key="2">
    <source>
        <dbReference type="Pfam" id="PF04754"/>
    </source>
</evidence>
<evidence type="ECO:0000313" key="3">
    <source>
        <dbReference type="EMBL" id="SLM28686.1"/>
    </source>
</evidence>
<dbReference type="RefSeq" id="WP_080805104.1">
    <property type="nucleotide sequence ID" value="NZ_LT828549.1"/>
</dbReference>
<dbReference type="GO" id="GO:1990238">
    <property type="term" value="F:double-stranded DNA endonuclease activity"/>
    <property type="evidence" value="ECO:0007669"/>
    <property type="project" value="TreeGrafter"/>
</dbReference>
<dbReference type="PANTHER" id="PTHR34611:SF2">
    <property type="entry name" value="INACTIVE RECOMBINATION-PROMOTING NUCLEASE-LIKE PROTEIN RPNE-RELATED"/>
    <property type="match status" value="1"/>
</dbReference>
<dbReference type="Proteomes" id="UP000191931">
    <property type="component" value="Unassembled WGS sequence"/>
</dbReference>
<accession>A0A1W1H8C6</accession>
<dbReference type="InterPro" id="IPR010106">
    <property type="entry name" value="RpnA"/>
</dbReference>
<protein>
    <submittedName>
        <fullName evidence="3">Transposase</fullName>
    </submittedName>
</protein>
<evidence type="ECO:0000313" key="4">
    <source>
        <dbReference type="Proteomes" id="UP000191931"/>
    </source>
</evidence>
<dbReference type="STRING" id="1246637.MTBBW1_1460002"/>
<keyword evidence="4" id="KW-1185">Reference proteome</keyword>
<reference evidence="3 4" key="1">
    <citation type="submission" date="2017-03" db="EMBL/GenBank/DDBJ databases">
        <authorList>
            <person name="Afonso C.L."/>
            <person name="Miller P.J."/>
            <person name="Scott M.A."/>
            <person name="Spackman E."/>
            <person name="Goraichik I."/>
            <person name="Dimitrov K.M."/>
            <person name="Suarez D.L."/>
            <person name="Swayne D.E."/>
        </authorList>
    </citation>
    <scope>NUCLEOTIDE SEQUENCE [LARGE SCALE GENOMIC DNA]</scope>
    <source>
        <strain evidence="3">PRJEB14757</strain>
    </source>
</reference>
<gene>
    <name evidence="3" type="ORF">MTBBW1_1460002</name>
</gene>
<sequence>MGYHDLFFKQTFSIREHAVDFVQHTLPSEVIRGIDYATFALEKGSHVDATLAEHFSDTVYSCQFYGTPLKIALLFEHKSSPDINLPFQLHRYMSNLWENSIKQKEPRMPMIPVVLYHGKAAWNPGTLRSRFKDLPDSVKSFVPDFEYVFVDLSAYSNEFIKKSIFSLASLRIALLIMKNIYDQEELTRHLVQFLELGCSFFKEEQGLKFLESVINYILQVTEIETDMLVKSITCITEKGGELAMTTAERLREEGLQKGIRKGIQKGYNMMVSLVRNAEKKGLSEEIIAQIANLDVASVRKILNNETIDIPLHLLMDGDDQ</sequence>
<dbReference type="PANTHER" id="PTHR34611">
    <property type="match status" value="1"/>
</dbReference>
<feature type="domain" description="Transposase (putative) YhgA-like" evidence="2">
    <location>
        <begin position="4"/>
        <end position="196"/>
    </location>
</feature>
<dbReference type="InterPro" id="IPR006842">
    <property type="entry name" value="Transposase_31"/>
</dbReference>
<dbReference type="InterPro" id="IPR051699">
    <property type="entry name" value="Rpn/YhgA-like_nuclease"/>
</dbReference>
<name>A0A1W1H8C6_9BACT</name>
<dbReference type="GO" id="GO:0006310">
    <property type="term" value="P:DNA recombination"/>
    <property type="evidence" value="ECO:0007669"/>
    <property type="project" value="TreeGrafter"/>
</dbReference>
<dbReference type="NCBIfam" id="TIGR01784">
    <property type="entry name" value="T_den_put_tspse"/>
    <property type="match status" value="1"/>
</dbReference>
<dbReference type="OrthoDB" id="9813385at2"/>
<dbReference type="AlphaFoldDB" id="A0A1W1H8C6"/>